<feature type="region of interest" description="Disordered" evidence="1">
    <location>
        <begin position="317"/>
        <end position="362"/>
    </location>
</feature>
<reference evidence="2" key="1">
    <citation type="submission" date="2023-10" db="EMBL/GenBank/DDBJ databases">
        <authorList>
            <person name="Chen Y."/>
            <person name="Shah S."/>
            <person name="Dougan E. K."/>
            <person name="Thang M."/>
            <person name="Chan C."/>
        </authorList>
    </citation>
    <scope>NUCLEOTIDE SEQUENCE [LARGE SCALE GENOMIC DNA]</scope>
</reference>
<feature type="compositionally biased region" description="Low complexity" evidence="1">
    <location>
        <begin position="328"/>
        <end position="359"/>
    </location>
</feature>
<keyword evidence="3" id="KW-1185">Reference proteome</keyword>
<feature type="compositionally biased region" description="Gly residues" evidence="1">
    <location>
        <begin position="156"/>
        <end position="170"/>
    </location>
</feature>
<dbReference type="EMBL" id="CAUYUJ010021485">
    <property type="protein sequence ID" value="CAK0904897.1"/>
    <property type="molecule type" value="Genomic_DNA"/>
</dbReference>
<dbReference type="Proteomes" id="UP001189429">
    <property type="component" value="Unassembled WGS sequence"/>
</dbReference>
<proteinExistence type="predicted"/>
<evidence type="ECO:0000313" key="3">
    <source>
        <dbReference type="Proteomes" id="UP001189429"/>
    </source>
</evidence>
<evidence type="ECO:0000313" key="2">
    <source>
        <dbReference type="EMBL" id="CAK0904897.1"/>
    </source>
</evidence>
<feature type="region of interest" description="Disordered" evidence="1">
    <location>
        <begin position="153"/>
        <end position="174"/>
    </location>
</feature>
<evidence type="ECO:0008006" key="4">
    <source>
        <dbReference type="Google" id="ProtNLM"/>
    </source>
</evidence>
<sequence>MGVDVSLLRFTHDTISRVFAHGSQRGREVTTLVDDLVAGRVCANGDERLRLQTVTFNGHLYSLNNRRLWALKEFARRRGGPVGITVRVFDMCPMTAKFFLSHSTRNQGRSCALRGPAGGAAEDAGSEGGSGCDGPAAACEACDAEAQTEERWPGCYGEGSGEPAGGGRGEPAGAAEQCGVAAPAPPRQLLDCGGEEFPRGRYPGLLESFQHLRDLCPLREECWAESSDRHQDAFRAFRSALVRMPQSPADRRFLDALPDKHSVRDYLVKFRELRPIQGRRVHETLRQLAECRLWQAELAQALEALEQDCRRPAPRTVRELPWQRSRGRASARTLGAAAASASAQPPAAALASRAAPTGPREAAPQAAAEWRCANPELRHLRELYDFCAQGRLSVGPDSGDDSGFTTVYNGARPRGRHEAEWREALKQLLPWKEELLAYVHRYGIRPYFKGRADDVLATLRQSPEWAGASAGDAGSPLGESRLDA</sequence>
<comment type="caution">
    <text evidence="2">The sequence shown here is derived from an EMBL/GenBank/DDBJ whole genome shotgun (WGS) entry which is preliminary data.</text>
</comment>
<evidence type="ECO:0000256" key="1">
    <source>
        <dbReference type="SAM" id="MobiDB-lite"/>
    </source>
</evidence>
<accession>A0ABN9XXM0</accession>
<feature type="region of interest" description="Disordered" evidence="1">
    <location>
        <begin position="465"/>
        <end position="484"/>
    </location>
</feature>
<protein>
    <recommendedName>
        <fullName evidence="4">RNA-directed RNA polymerase</fullName>
    </recommendedName>
</protein>
<name>A0ABN9XXM0_9DINO</name>
<gene>
    <name evidence="2" type="ORF">PCOR1329_LOCUS80801</name>
</gene>
<organism evidence="2 3">
    <name type="scientific">Prorocentrum cordatum</name>
    <dbReference type="NCBI Taxonomy" id="2364126"/>
    <lineage>
        <taxon>Eukaryota</taxon>
        <taxon>Sar</taxon>
        <taxon>Alveolata</taxon>
        <taxon>Dinophyceae</taxon>
        <taxon>Prorocentrales</taxon>
        <taxon>Prorocentraceae</taxon>
        <taxon>Prorocentrum</taxon>
    </lineage>
</organism>